<reference evidence="1 3" key="2">
    <citation type="journal article" date="2018" name="Plant J.">
        <title>The Physcomitrella patens chromosome-scale assembly reveals moss genome structure and evolution.</title>
        <authorList>
            <person name="Lang D."/>
            <person name="Ullrich K.K."/>
            <person name="Murat F."/>
            <person name="Fuchs J."/>
            <person name="Jenkins J."/>
            <person name="Haas F.B."/>
            <person name="Piednoel M."/>
            <person name="Gundlach H."/>
            <person name="Van Bel M."/>
            <person name="Meyberg R."/>
            <person name="Vives C."/>
            <person name="Morata J."/>
            <person name="Symeonidi A."/>
            <person name="Hiss M."/>
            <person name="Muchero W."/>
            <person name="Kamisugi Y."/>
            <person name="Saleh O."/>
            <person name="Blanc G."/>
            <person name="Decker E.L."/>
            <person name="van Gessel N."/>
            <person name="Grimwood J."/>
            <person name="Hayes R.D."/>
            <person name="Graham S.W."/>
            <person name="Gunter L.E."/>
            <person name="McDaniel S.F."/>
            <person name="Hoernstein S.N.W."/>
            <person name="Larsson A."/>
            <person name="Li F.W."/>
            <person name="Perroud P.F."/>
            <person name="Phillips J."/>
            <person name="Ranjan P."/>
            <person name="Rokshar D.S."/>
            <person name="Rothfels C.J."/>
            <person name="Schneider L."/>
            <person name="Shu S."/>
            <person name="Stevenson D.W."/>
            <person name="Thummler F."/>
            <person name="Tillich M."/>
            <person name="Villarreal Aguilar J.C."/>
            <person name="Widiez T."/>
            <person name="Wong G.K."/>
            <person name="Wymore A."/>
            <person name="Zhang Y."/>
            <person name="Zimmer A.D."/>
            <person name="Quatrano R.S."/>
            <person name="Mayer K.F.X."/>
            <person name="Goodstein D."/>
            <person name="Casacuberta J.M."/>
            <person name="Vandepoele K."/>
            <person name="Reski R."/>
            <person name="Cuming A.C."/>
            <person name="Tuskan G.A."/>
            <person name="Maumus F."/>
            <person name="Salse J."/>
            <person name="Schmutz J."/>
            <person name="Rensing S.A."/>
        </authorList>
    </citation>
    <scope>NUCLEOTIDE SEQUENCE [LARGE SCALE GENOMIC DNA]</scope>
    <source>
        <strain evidence="2 3">cv. Gransden 2004</strain>
    </source>
</reference>
<proteinExistence type="predicted"/>
<keyword evidence="3" id="KW-1185">Reference proteome</keyword>
<protein>
    <submittedName>
        <fullName evidence="1 2">Uncharacterized protein</fullName>
    </submittedName>
</protein>
<name>A0A2K1IUE3_PHYPA</name>
<dbReference type="EnsemblPlants" id="Pp3c20_7320V3.1">
    <property type="protein sequence ID" value="PAC:32947256.CDS.1"/>
    <property type="gene ID" value="Pp3c20_7320"/>
</dbReference>
<sequence>MAVLMPEQRHWYAIPRSLQSTVKSRPPLTACDSGLTSRSCDVWQSLAVHERIRAFEGIGE</sequence>
<organism evidence="1">
    <name type="scientific">Physcomitrium patens</name>
    <name type="common">Spreading-leaved earth moss</name>
    <name type="synonym">Physcomitrella patens</name>
    <dbReference type="NCBI Taxonomy" id="3218"/>
    <lineage>
        <taxon>Eukaryota</taxon>
        <taxon>Viridiplantae</taxon>
        <taxon>Streptophyta</taxon>
        <taxon>Embryophyta</taxon>
        <taxon>Bryophyta</taxon>
        <taxon>Bryophytina</taxon>
        <taxon>Bryopsida</taxon>
        <taxon>Funariidae</taxon>
        <taxon>Funariales</taxon>
        <taxon>Funariaceae</taxon>
        <taxon>Physcomitrium</taxon>
    </lineage>
</organism>
<evidence type="ECO:0000313" key="1">
    <source>
        <dbReference type="EMBL" id="PNR32901.1"/>
    </source>
</evidence>
<dbReference type="InParanoid" id="A0A2K1IUE3"/>
<reference evidence="1 3" key="1">
    <citation type="journal article" date="2008" name="Science">
        <title>The Physcomitrella genome reveals evolutionary insights into the conquest of land by plants.</title>
        <authorList>
            <person name="Rensing S."/>
            <person name="Lang D."/>
            <person name="Zimmer A."/>
            <person name="Terry A."/>
            <person name="Salamov A."/>
            <person name="Shapiro H."/>
            <person name="Nishiyama T."/>
            <person name="Perroud P.-F."/>
            <person name="Lindquist E."/>
            <person name="Kamisugi Y."/>
            <person name="Tanahashi T."/>
            <person name="Sakakibara K."/>
            <person name="Fujita T."/>
            <person name="Oishi K."/>
            <person name="Shin-I T."/>
            <person name="Kuroki Y."/>
            <person name="Toyoda A."/>
            <person name="Suzuki Y."/>
            <person name="Hashimoto A."/>
            <person name="Yamaguchi K."/>
            <person name="Sugano A."/>
            <person name="Kohara Y."/>
            <person name="Fujiyama A."/>
            <person name="Anterola A."/>
            <person name="Aoki S."/>
            <person name="Ashton N."/>
            <person name="Barbazuk W.B."/>
            <person name="Barker E."/>
            <person name="Bennetzen J."/>
            <person name="Bezanilla M."/>
            <person name="Blankenship R."/>
            <person name="Cho S.H."/>
            <person name="Dutcher S."/>
            <person name="Estelle M."/>
            <person name="Fawcett J.A."/>
            <person name="Gundlach H."/>
            <person name="Hanada K."/>
            <person name="Heyl A."/>
            <person name="Hicks K.A."/>
            <person name="Hugh J."/>
            <person name="Lohr M."/>
            <person name="Mayer K."/>
            <person name="Melkozernov A."/>
            <person name="Murata T."/>
            <person name="Nelson D."/>
            <person name="Pils B."/>
            <person name="Prigge M."/>
            <person name="Reiss B."/>
            <person name="Renner T."/>
            <person name="Rombauts S."/>
            <person name="Rushton P."/>
            <person name="Sanderfoot A."/>
            <person name="Schween G."/>
            <person name="Shiu S.-H."/>
            <person name="Stueber K."/>
            <person name="Theodoulou F.L."/>
            <person name="Tu H."/>
            <person name="Van de Peer Y."/>
            <person name="Verrier P.J."/>
            <person name="Waters E."/>
            <person name="Wood A."/>
            <person name="Yang L."/>
            <person name="Cove D."/>
            <person name="Cuming A."/>
            <person name="Hasebe M."/>
            <person name="Lucas S."/>
            <person name="Mishler D.B."/>
            <person name="Reski R."/>
            <person name="Grigoriev I."/>
            <person name="Quatrano R.S."/>
            <person name="Boore J.L."/>
        </authorList>
    </citation>
    <scope>NUCLEOTIDE SEQUENCE [LARGE SCALE GENOMIC DNA]</scope>
    <source>
        <strain evidence="2 3">cv. Gransden 2004</strain>
    </source>
</reference>
<gene>
    <name evidence="1" type="ORF">PHYPA_024844</name>
</gene>
<evidence type="ECO:0000313" key="2">
    <source>
        <dbReference type="EnsemblPlants" id="PAC:32947256.CDS.1"/>
    </source>
</evidence>
<dbReference type="AlphaFoldDB" id="A0A2K1IUE3"/>
<reference evidence="2" key="3">
    <citation type="submission" date="2020-12" db="UniProtKB">
        <authorList>
            <consortium name="EnsemblPlants"/>
        </authorList>
    </citation>
    <scope>IDENTIFICATION</scope>
</reference>
<evidence type="ECO:0000313" key="3">
    <source>
        <dbReference type="Proteomes" id="UP000006727"/>
    </source>
</evidence>
<dbReference type="EMBL" id="ABEU02000020">
    <property type="protein sequence ID" value="PNR32901.1"/>
    <property type="molecule type" value="Genomic_DNA"/>
</dbReference>
<dbReference type="Proteomes" id="UP000006727">
    <property type="component" value="Chromosome 20"/>
</dbReference>
<dbReference type="Gramene" id="Pp3c20_7320V3.1">
    <property type="protein sequence ID" value="PAC:32947256.CDS.1"/>
    <property type="gene ID" value="Pp3c20_7320"/>
</dbReference>
<accession>A0A2K1IUE3</accession>